<evidence type="ECO:0000313" key="2">
    <source>
        <dbReference type="EMBL" id="TGD44470.1"/>
    </source>
</evidence>
<dbReference type="GO" id="GO:0051536">
    <property type="term" value="F:iron-sulfur cluster binding"/>
    <property type="evidence" value="ECO:0007669"/>
    <property type="project" value="InterPro"/>
</dbReference>
<dbReference type="CDD" id="cd00207">
    <property type="entry name" value="fer2"/>
    <property type="match status" value="1"/>
</dbReference>
<gene>
    <name evidence="2" type="ORF">C9F10_08875</name>
</gene>
<proteinExistence type="predicted"/>
<dbReference type="Gene3D" id="3.10.20.30">
    <property type="match status" value="1"/>
</dbReference>
<accession>A0A659SD08</accession>
<dbReference type="AlphaFoldDB" id="A0A659SD08"/>
<dbReference type="Pfam" id="PF00111">
    <property type="entry name" value="Fer2"/>
    <property type="match status" value="1"/>
</dbReference>
<dbReference type="SUPFAM" id="SSF54292">
    <property type="entry name" value="2Fe-2S ferredoxin-like"/>
    <property type="match status" value="1"/>
</dbReference>
<dbReference type="InterPro" id="IPR012675">
    <property type="entry name" value="Beta-grasp_dom_sf"/>
</dbReference>
<comment type="caution">
    <text evidence="2">The sequence shown here is derived from an EMBL/GenBank/DDBJ whole genome shotgun (WGS) entry which is preliminary data.</text>
</comment>
<feature type="domain" description="2Fe-2S ferredoxin-type" evidence="1">
    <location>
        <begin position="1"/>
        <end position="80"/>
    </location>
</feature>
<sequence>RVTSDWLGQTLCGNPDQVLVDQLENQGIRIPYSCRAGICGCCRIRLLEGEVSPLKKSAMGDDGTSLRCRCVPETAVRLEN</sequence>
<dbReference type="Proteomes" id="UP000297989">
    <property type="component" value="Unassembled WGS sequence"/>
</dbReference>
<evidence type="ECO:0000259" key="1">
    <source>
        <dbReference type="PROSITE" id="PS51085"/>
    </source>
</evidence>
<dbReference type="EMBL" id="PYKK01000643">
    <property type="protein sequence ID" value="TGD44470.1"/>
    <property type="molecule type" value="Genomic_DNA"/>
</dbReference>
<feature type="non-terminal residue" evidence="2">
    <location>
        <position position="1"/>
    </location>
</feature>
<organism evidence="2 3">
    <name type="scientific">Salmonella enterica subsp. enterica serovar Poona</name>
    <dbReference type="NCBI Taxonomy" id="436295"/>
    <lineage>
        <taxon>Bacteria</taxon>
        <taxon>Pseudomonadati</taxon>
        <taxon>Pseudomonadota</taxon>
        <taxon>Gammaproteobacteria</taxon>
        <taxon>Enterobacterales</taxon>
        <taxon>Enterobacteriaceae</taxon>
        <taxon>Salmonella</taxon>
    </lineage>
</organism>
<dbReference type="PROSITE" id="PS51085">
    <property type="entry name" value="2FE2S_FER_2"/>
    <property type="match status" value="1"/>
</dbReference>
<protein>
    <recommendedName>
        <fullName evidence="1">2Fe-2S ferredoxin-type domain-containing protein</fullName>
    </recommendedName>
</protein>
<dbReference type="InterPro" id="IPR036010">
    <property type="entry name" value="2Fe-2S_ferredoxin-like_sf"/>
</dbReference>
<name>A0A659SD08_SALET</name>
<reference evidence="2 3" key="1">
    <citation type="submission" date="2018-03" db="EMBL/GenBank/DDBJ databases">
        <title>Non-Typhoidal Salmonella genome sequencing and assembly.</title>
        <authorList>
            <person name="Matchawe C."/>
        </authorList>
    </citation>
    <scope>NUCLEOTIDE SEQUENCE [LARGE SCALE GENOMIC DNA]</scope>
    <source>
        <strain evidence="2 3">8EV</strain>
    </source>
</reference>
<dbReference type="InterPro" id="IPR001041">
    <property type="entry name" value="2Fe-2S_ferredoxin-type"/>
</dbReference>
<evidence type="ECO:0000313" key="3">
    <source>
        <dbReference type="Proteomes" id="UP000297989"/>
    </source>
</evidence>